<dbReference type="EMBL" id="CAVNYO010000403">
    <property type="protein sequence ID" value="CAK5274699.1"/>
    <property type="molecule type" value="Genomic_DNA"/>
</dbReference>
<name>A0AAD2HH04_9AGAR</name>
<accession>A0AAD2HH04</accession>
<evidence type="ECO:0000313" key="3">
    <source>
        <dbReference type="Proteomes" id="UP001295794"/>
    </source>
</evidence>
<gene>
    <name evidence="2" type="ORF">MYCIT1_LOCUS21997</name>
</gene>
<feature type="non-terminal residue" evidence="2">
    <location>
        <position position="1"/>
    </location>
</feature>
<dbReference type="Proteomes" id="UP001295794">
    <property type="component" value="Unassembled WGS sequence"/>
</dbReference>
<proteinExistence type="predicted"/>
<evidence type="ECO:0000313" key="2">
    <source>
        <dbReference type="EMBL" id="CAK5274699.1"/>
    </source>
</evidence>
<reference evidence="2" key="1">
    <citation type="submission" date="2023-11" db="EMBL/GenBank/DDBJ databases">
        <authorList>
            <person name="De Vega J J."/>
            <person name="De Vega J J."/>
        </authorList>
    </citation>
    <scope>NUCLEOTIDE SEQUENCE</scope>
</reference>
<protein>
    <submittedName>
        <fullName evidence="2">Uncharacterized protein</fullName>
    </submittedName>
</protein>
<sequence>RLSQSPPVIDSRAVMLRSSRRSVWVGTFSSVNKICLVSPGLVWSRLVSYGPAYIASGTILRGVLACDHPLDSLVEPGRPLGSPQSHAAVYPSSS</sequence>
<feature type="region of interest" description="Disordered" evidence="1">
    <location>
        <begin position="75"/>
        <end position="94"/>
    </location>
</feature>
<comment type="caution">
    <text evidence="2">The sequence shown here is derived from an EMBL/GenBank/DDBJ whole genome shotgun (WGS) entry which is preliminary data.</text>
</comment>
<organism evidence="2 3">
    <name type="scientific">Mycena citricolor</name>
    <dbReference type="NCBI Taxonomy" id="2018698"/>
    <lineage>
        <taxon>Eukaryota</taxon>
        <taxon>Fungi</taxon>
        <taxon>Dikarya</taxon>
        <taxon>Basidiomycota</taxon>
        <taxon>Agaricomycotina</taxon>
        <taxon>Agaricomycetes</taxon>
        <taxon>Agaricomycetidae</taxon>
        <taxon>Agaricales</taxon>
        <taxon>Marasmiineae</taxon>
        <taxon>Mycenaceae</taxon>
        <taxon>Mycena</taxon>
    </lineage>
</organism>
<dbReference type="AlphaFoldDB" id="A0AAD2HH04"/>
<evidence type="ECO:0000256" key="1">
    <source>
        <dbReference type="SAM" id="MobiDB-lite"/>
    </source>
</evidence>
<keyword evidence="3" id="KW-1185">Reference proteome</keyword>